<proteinExistence type="predicted"/>
<evidence type="ECO:0000256" key="1">
    <source>
        <dbReference type="SAM" id="MobiDB-lite"/>
    </source>
</evidence>
<reference evidence="2" key="1">
    <citation type="submission" date="2023-11" db="EMBL/GenBank/DDBJ databases">
        <authorList>
            <person name="Alioto T."/>
            <person name="Alioto T."/>
            <person name="Gomez Garrido J."/>
        </authorList>
    </citation>
    <scope>NUCLEOTIDE SEQUENCE</scope>
</reference>
<evidence type="ECO:0000313" key="2">
    <source>
        <dbReference type="EMBL" id="CAK3913932.1"/>
    </source>
</evidence>
<gene>
    <name evidence="2" type="ORF">LECACI_7A002660</name>
</gene>
<comment type="caution">
    <text evidence="2">The sequence shown here is derived from an EMBL/GenBank/DDBJ whole genome shotgun (WGS) entry which is preliminary data.</text>
</comment>
<keyword evidence="3" id="KW-1185">Reference proteome</keyword>
<sequence>MVSPTLCYLTVRTGLTRAEALEGSRKNRRLAAIGHTSGLLRLERAGREAFAAQEERHAQEPVADSITPNVHPRGLDVLPREHSNWGPFIRIGTVQFEKAAVQADYDDDGYFGEVLELLFIHTTQGDCLAFVLDVDYFQENIQGSHAASSDPAASTFSTIRHECLHSFDTRILSNPEFLKLVSPDAAFASLARGDIDQFVSVARAEWECTYEPLSLGLGTRYLHDSFGAITNNYGSLIWWPFRYVQKDLTRKRVDPFVEALHEAGVVSSTGVLAPDATASGTYTESGLRGEDDGEDEQHPYI</sequence>
<dbReference type="AlphaFoldDB" id="A0AAI9E8S7"/>
<name>A0AAI9E8S7_9PEZI</name>
<dbReference type="EMBL" id="CAVMBE010000012">
    <property type="protein sequence ID" value="CAK3913932.1"/>
    <property type="molecule type" value="Genomic_DNA"/>
</dbReference>
<protein>
    <submittedName>
        <fullName evidence="2">Uncharacterized protein</fullName>
    </submittedName>
</protein>
<accession>A0AAI9E8S7</accession>
<evidence type="ECO:0000313" key="3">
    <source>
        <dbReference type="Proteomes" id="UP001296104"/>
    </source>
</evidence>
<organism evidence="2 3">
    <name type="scientific">Lecanosticta acicola</name>
    <dbReference type="NCBI Taxonomy" id="111012"/>
    <lineage>
        <taxon>Eukaryota</taxon>
        <taxon>Fungi</taxon>
        <taxon>Dikarya</taxon>
        <taxon>Ascomycota</taxon>
        <taxon>Pezizomycotina</taxon>
        <taxon>Dothideomycetes</taxon>
        <taxon>Dothideomycetidae</taxon>
        <taxon>Mycosphaerellales</taxon>
        <taxon>Mycosphaerellaceae</taxon>
        <taxon>Lecanosticta</taxon>
    </lineage>
</organism>
<dbReference type="Proteomes" id="UP001296104">
    <property type="component" value="Unassembled WGS sequence"/>
</dbReference>
<feature type="region of interest" description="Disordered" evidence="1">
    <location>
        <begin position="276"/>
        <end position="301"/>
    </location>
</feature>